<dbReference type="PANTHER" id="PTHR45288">
    <property type="entry name" value="THIOREDOXIN FAMILY PROTEIN"/>
    <property type="match status" value="1"/>
</dbReference>
<evidence type="ECO:0000313" key="3">
    <source>
        <dbReference type="Proteomes" id="UP000198749"/>
    </source>
</evidence>
<dbReference type="InterPro" id="IPR011767">
    <property type="entry name" value="GLR_AS"/>
</dbReference>
<proteinExistence type="predicted"/>
<dbReference type="Gene3D" id="3.40.30.10">
    <property type="entry name" value="Glutaredoxin"/>
    <property type="match status" value="1"/>
</dbReference>
<dbReference type="STRING" id="355243.SAMN03080615_01379"/>
<dbReference type="RefSeq" id="WP_091355774.1">
    <property type="nucleotide sequence ID" value="NZ_AP025284.1"/>
</dbReference>
<sequence length="128" mass="15118">MSFIRWFLGRIILLLNFIFSPRPFKRAPEEQRALDLRTTNLSLYQYEACPFCVKVRRSLRRNSLNIELRDAKNVEQYRNELLEGGGKLKVPCLRIDEGEGNVSWMYESSDIIHYLEQTYLESNQQKAA</sequence>
<dbReference type="InterPro" id="IPR036249">
    <property type="entry name" value="Thioredoxin-like_sf"/>
</dbReference>
<dbReference type="Proteomes" id="UP000198749">
    <property type="component" value="Unassembled WGS sequence"/>
</dbReference>
<reference evidence="3" key="1">
    <citation type="submission" date="2016-10" db="EMBL/GenBank/DDBJ databases">
        <authorList>
            <person name="Varghese N."/>
            <person name="Submissions S."/>
        </authorList>
    </citation>
    <scope>NUCLEOTIDE SEQUENCE [LARGE SCALE GENOMIC DNA]</scope>
    <source>
        <strain evidence="3">DSM 18887</strain>
    </source>
</reference>
<dbReference type="EMBL" id="FOGB01000003">
    <property type="protein sequence ID" value="SEQ40034.1"/>
    <property type="molecule type" value="Genomic_DNA"/>
</dbReference>
<dbReference type="PROSITE" id="PS51354">
    <property type="entry name" value="GLUTAREDOXIN_2"/>
    <property type="match status" value="1"/>
</dbReference>
<protein>
    <submittedName>
        <fullName evidence="2">Glutaredoxin</fullName>
    </submittedName>
</protein>
<dbReference type="OrthoDB" id="9793736at2"/>
<gene>
    <name evidence="2" type="ORF">SAMN03080615_01379</name>
</gene>
<dbReference type="SUPFAM" id="SSF52833">
    <property type="entry name" value="Thioredoxin-like"/>
    <property type="match status" value="1"/>
</dbReference>
<dbReference type="AlphaFoldDB" id="A0A1H9FQ56"/>
<name>A0A1H9FQ56_9GAMM</name>
<organism evidence="2 3">
    <name type="scientific">Amphritea atlantica</name>
    <dbReference type="NCBI Taxonomy" id="355243"/>
    <lineage>
        <taxon>Bacteria</taxon>
        <taxon>Pseudomonadati</taxon>
        <taxon>Pseudomonadota</taxon>
        <taxon>Gammaproteobacteria</taxon>
        <taxon>Oceanospirillales</taxon>
        <taxon>Oceanospirillaceae</taxon>
        <taxon>Amphritea</taxon>
    </lineage>
</organism>
<dbReference type="Pfam" id="PF13417">
    <property type="entry name" value="GST_N_3"/>
    <property type="match status" value="1"/>
</dbReference>
<dbReference type="PROSITE" id="PS50404">
    <property type="entry name" value="GST_NTER"/>
    <property type="match status" value="1"/>
</dbReference>
<keyword evidence="3" id="KW-1185">Reference proteome</keyword>
<feature type="domain" description="GST N-terminal" evidence="1">
    <location>
        <begin position="39"/>
        <end position="123"/>
    </location>
</feature>
<dbReference type="PANTHER" id="PTHR45288:SF2">
    <property type="entry name" value="THIOREDOXIN FAMILY PROTEIN"/>
    <property type="match status" value="1"/>
</dbReference>
<dbReference type="PROSITE" id="PS00195">
    <property type="entry name" value="GLUTAREDOXIN_1"/>
    <property type="match status" value="1"/>
</dbReference>
<dbReference type="InterPro" id="IPR004045">
    <property type="entry name" value="Glutathione_S-Trfase_N"/>
</dbReference>
<evidence type="ECO:0000313" key="2">
    <source>
        <dbReference type="EMBL" id="SEQ40034.1"/>
    </source>
</evidence>
<evidence type="ECO:0000259" key="1">
    <source>
        <dbReference type="PROSITE" id="PS50404"/>
    </source>
</evidence>
<accession>A0A1H9FQ56</accession>